<evidence type="ECO:0000313" key="2">
    <source>
        <dbReference type="Proteomes" id="UP001396334"/>
    </source>
</evidence>
<dbReference type="Pfam" id="PF01407">
    <property type="entry name" value="Gemini_AL3"/>
    <property type="match status" value="1"/>
</dbReference>
<keyword evidence="2" id="KW-1185">Reference proteome</keyword>
<sequence length="195" mass="22828">MDSRTGELITAPQAQNSVFIWEIQNPLYFKIVKYHRRPFNRNYNVITIQIRFNYNLRQALSLHKCFLNFTIWTRSRLQIMTFFHVFSSQILNFLDDIGAIGINNVIRADLGRENVKESHNLQTRPRPYCEVQEAFVKRQSLSEVVVEAYLNRYDIVIPVEWSSVVFDNLEIKGILNLPNKNGILCLRCSDEFPGA</sequence>
<proteinExistence type="predicted"/>
<comment type="caution">
    <text evidence="1">The sequence shown here is derived from an EMBL/GenBank/DDBJ whole genome shotgun (WGS) entry which is preliminary data.</text>
</comment>
<gene>
    <name evidence="1" type="ORF">V6N11_044081</name>
</gene>
<protein>
    <recommendedName>
        <fullName evidence="3">REn</fullName>
    </recommendedName>
</protein>
<dbReference type="InterPro" id="IPR000657">
    <property type="entry name" value="Gemini_AL3"/>
</dbReference>
<organism evidence="1 2">
    <name type="scientific">Hibiscus sabdariffa</name>
    <name type="common">roselle</name>
    <dbReference type="NCBI Taxonomy" id="183260"/>
    <lineage>
        <taxon>Eukaryota</taxon>
        <taxon>Viridiplantae</taxon>
        <taxon>Streptophyta</taxon>
        <taxon>Embryophyta</taxon>
        <taxon>Tracheophyta</taxon>
        <taxon>Spermatophyta</taxon>
        <taxon>Magnoliopsida</taxon>
        <taxon>eudicotyledons</taxon>
        <taxon>Gunneridae</taxon>
        <taxon>Pentapetalae</taxon>
        <taxon>rosids</taxon>
        <taxon>malvids</taxon>
        <taxon>Malvales</taxon>
        <taxon>Malvaceae</taxon>
        <taxon>Malvoideae</taxon>
        <taxon>Hibiscus</taxon>
    </lineage>
</organism>
<name>A0ABR2REU4_9ROSI</name>
<dbReference type="Proteomes" id="UP001396334">
    <property type="component" value="Unassembled WGS sequence"/>
</dbReference>
<dbReference type="PRINTS" id="PR00231">
    <property type="entry name" value="GEMCOATAL3"/>
</dbReference>
<dbReference type="EMBL" id="JBBPBN010000023">
    <property type="protein sequence ID" value="KAK9011227.1"/>
    <property type="molecule type" value="Genomic_DNA"/>
</dbReference>
<reference evidence="1 2" key="1">
    <citation type="journal article" date="2024" name="G3 (Bethesda)">
        <title>Genome assembly of Hibiscus sabdariffa L. provides insights into metabolisms of medicinal natural products.</title>
        <authorList>
            <person name="Kim T."/>
        </authorList>
    </citation>
    <scope>NUCLEOTIDE SEQUENCE [LARGE SCALE GENOMIC DNA]</scope>
    <source>
        <strain evidence="1">TK-2024</strain>
        <tissue evidence="1">Old leaves</tissue>
    </source>
</reference>
<evidence type="ECO:0000313" key="1">
    <source>
        <dbReference type="EMBL" id="KAK9011227.1"/>
    </source>
</evidence>
<accession>A0ABR2REU4</accession>
<evidence type="ECO:0008006" key="3">
    <source>
        <dbReference type="Google" id="ProtNLM"/>
    </source>
</evidence>